<organism evidence="3 4">
    <name type="scientific">Cochliobolus sativus (strain ND90Pr / ATCC 201652)</name>
    <name type="common">Common root rot and spot blotch fungus</name>
    <name type="synonym">Bipolaris sorokiniana</name>
    <dbReference type="NCBI Taxonomy" id="665912"/>
    <lineage>
        <taxon>Eukaryota</taxon>
        <taxon>Fungi</taxon>
        <taxon>Dikarya</taxon>
        <taxon>Ascomycota</taxon>
        <taxon>Pezizomycotina</taxon>
        <taxon>Dothideomycetes</taxon>
        <taxon>Pleosporomycetidae</taxon>
        <taxon>Pleosporales</taxon>
        <taxon>Pleosporineae</taxon>
        <taxon>Pleosporaceae</taxon>
        <taxon>Bipolaris</taxon>
    </lineage>
</organism>
<feature type="region of interest" description="Disordered" evidence="1">
    <location>
        <begin position="49"/>
        <end position="99"/>
    </location>
</feature>
<keyword evidence="2" id="KW-0732">Signal</keyword>
<dbReference type="KEGG" id="bsc:COCSADRAFT_277166"/>
<evidence type="ECO:0000313" key="3">
    <source>
        <dbReference type="EMBL" id="EMD68832.1"/>
    </source>
</evidence>
<evidence type="ECO:0008006" key="5">
    <source>
        <dbReference type="Google" id="ProtNLM"/>
    </source>
</evidence>
<reference evidence="3 4" key="1">
    <citation type="journal article" date="2012" name="PLoS Pathog.">
        <title>Diverse lifestyles and strategies of plant pathogenesis encoded in the genomes of eighteen Dothideomycetes fungi.</title>
        <authorList>
            <person name="Ohm R.A."/>
            <person name="Feau N."/>
            <person name="Henrissat B."/>
            <person name="Schoch C.L."/>
            <person name="Horwitz B.A."/>
            <person name="Barry K.W."/>
            <person name="Condon B.J."/>
            <person name="Copeland A.C."/>
            <person name="Dhillon B."/>
            <person name="Glaser F."/>
            <person name="Hesse C.N."/>
            <person name="Kosti I."/>
            <person name="LaButti K."/>
            <person name="Lindquist E.A."/>
            <person name="Lucas S."/>
            <person name="Salamov A.A."/>
            <person name="Bradshaw R.E."/>
            <person name="Ciuffetti L."/>
            <person name="Hamelin R.C."/>
            <person name="Kema G.H.J."/>
            <person name="Lawrence C."/>
            <person name="Scott J.A."/>
            <person name="Spatafora J.W."/>
            <person name="Turgeon B.G."/>
            <person name="de Wit P.J.G.M."/>
            <person name="Zhong S."/>
            <person name="Goodwin S.B."/>
            <person name="Grigoriev I.V."/>
        </authorList>
    </citation>
    <scope>NUCLEOTIDE SEQUENCE [LARGE SCALE GENOMIC DNA]</scope>
    <source>
        <strain evidence="4">ND90Pr / ATCC 201652</strain>
    </source>
</reference>
<evidence type="ECO:0000256" key="2">
    <source>
        <dbReference type="SAM" id="SignalP"/>
    </source>
</evidence>
<feature type="signal peptide" evidence="2">
    <location>
        <begin position="1"/>
        <end position="17"/>
    </location>
</feature>
<feature type="chain" id="PRO_5004026566" description="Secreted protein" evidence="2">
    <location>
        <begin position="18"/>
        <end position="99"/>
    </location>
</feature>
<dbReference type="EMBL" id="KB445638">
    <property type="protein sequence ID" value="EMD68832.1"/>
    <property type="molecule type" value="Genomic_DNA"/>
</dbReference>
<feature type="compositionally biased region" description="Basic residues" evidence="1">
    <location>
        <begin position="89"/>
        <end position="99"/>
    </location>
</feature>
<evidence type="ECO:0000256" key="1">
    <source>
        <dbReference type="SAM" id="MobiDB-lite"/>
    </source>
</evidence>
<proteinExistence type="predicted"/>
<evidence type="ECO:0000313" key="4">
    <source>
        <dbReference type="Proteomes" id="UP000016934"/>
    </source>
</evidence>
<reference evidence="4" key="2">
    <citation type="journal article" date="2013" name="PLoS Genet.">
        <title>Comparative genome structure, secondary metabolite, and effector coding capacity across Cochliobolus pathogens.</title>
        <authorList>
            <person name="Condon B.J."/>
            <person name="Leng Y."/>
            <person name="Wu D."/>
            <person name="Bushley K.E."/>
            <person name="Ohm R.A."/>
            <person name="Otillar R."/>
            <person name="Martin J."/>
            <person name="Schackwitz W."/>
            <person name="Grimwood J."/>
            <person name="MohdZainudin N."/>
            <person name="Xue C."/>
            <person name="Wang R."/>
            <person name="Manning V.A."/>
            <person name="Dhillon B."/>
            <person name="Tu Z.J."/>
            <person name="Steffenson B.J."/>
            <person name="Salamov A."/>
            <person name="Sun H."/>
            <person name="Lowry S."/>
            <person name="LaButti K."/>
            <person name="Han J."/>
            <person name="Copeland A."/>
            <person name="Lindquist E."/>
            <person name="Barry K."/>
            <person name="Schmutz J."/>
            <person name="Baker S.E."/>
            <person name="Ciuffetti L.M."/>
            <person name="Grigoriev I.V."/>
            <person name="Zhong S."/>
            <person name="Turgeon B.G."/>
        </authorList>
    </citation>
    <scope>NUCLEOTIDE SEQUENCE [LARGE SCALE GENOMIC DNA]</scope>
    <source>
        <strain evidence="4">ND90Pr / ATCC 201652</strain>
    </source>
</reference>
<dbReference type="RefSeq" id="XP_007696340.1">
    <property type="nucleotide sequence ID" value="XM_007698150.1"/>
</dbReference>
<gene>
    <name evidence="3" type="ORF">COCSADRAFT_277166</name>
</gene>
<dbReference type="GeneID" id="19135738"/>
<name>M2TJE7_COCSN</name>
<keyword evidence="4" id="KW-1185">Reference proteome</keyword>
<accession>M2TJE7</accession>
<dbReference type="HOGENOM" id="CLU_2320195_0_0_1"/>
<dbReference type="AlphaFoldDB" id="M2TJE7"/>
<sequence length="99" mass="11459">MMRALLFLYTLLKSASAYVVLFNLDTRNLIPMTYSALLVDPHLANNIHFSQKKRSNPQYPTRNKTHLPSRDEGKTLLRCRPPDLSQLRPIRKQPSRVQG</sequence>
<dbReference type="Proteomes" id="UP000016934">
    <property type="component" value="Unassembled WGS sequence"/>
</dbReference>
<protein>
    <recommendedName>
        <fullName evidence="5">Secreted protein</fullName>
    </recommendedName>
</protein>